<dbReference type="EMBL" id="BK014931">
    <property type="protein sequence ID" value="DAD83210.1"/>
    <property type="molecule type" value="Genomic_DNA"/>
</dbReference>
<evidence type="ECO:0000313" key="2">
    <source>
        <dbReference type="EMBL" id="DAD83210.1"/>
    </source>
</evidence>
<reference evidence="2" key="1">
    <citation type="journal article" date="2021" name="Proc. Natl. Acad. Sci. U.S.A.">
        <title>A Catalog of Tens of Thousands of Viruses from Human Metagenomes Reveals Hidden Associations with Chronic Diseases.</title>
        <authorList>
            <person name="Tisza M.J."/>
            <person name="Buck C.B."/>
        </authorList>
    </citation>
    <scope>NUCLEOTIDE SEQUENCE</scope>
    <source>
        <strain evidence="2">CtzyI3</strain>
    </source>
</reference>
<name>A0A8S5MM06_9CAUD</name>
<evidence type="ECO:0000256" key="1">
    <source>
        <dbReference type="SAM" id="MobiDB-lite"/>
    </source>
</evidence>
<feature type="region of interest" description="Disordered" evidence="1">
    <location>
        <begin position="352"/>
        <end position="396"/>
    </location>
</feature>
<accession>A0A8S5MM06</accession>
<feature type="compositionally biased region" description="Basic and acidic residues" evidence="1">
    <location>
        <begin position="361"/>
        <end position="384"/>
    </location>
</feature>
<organism evidence="2">
    <name type="scientific">Myoviridae sp. ctzyI3</name>
    <dbReference type="NCBI Taxonomy" id="2826722"/>
    <lineage>
        <taxon>Viruses</taxon>
        <taxon>Duplodnaviria</taxon>
        <taxon>Heunggongvirae</taxon>
        <taxon>Uroviricota</taxon>
        <taxon>Caudoviricetes</taxon>
    </lineage>
</organism>
<sequence>MKKKTVLKFLTGTMFNVVMGIILASIVGINPAYGAISGVVIPMALTNFTPVAAALEGVYTEVWTGELVRQMDAGLTASFLDGIPDYSAKVNNEIIHLVDVGGDPDVLVNNTTYPIPVQDLVEGDIPIGLDKFQTKATRVTDDQLYAISYDKLSLDIQRHGTAIDRIRYKKAAHALAPYSHTAKTPVIPTSGEADAAGRKKMTLKDIIALKRALDNAEVPEDGRRLVLCPDHVNDLLEQDQSFKDKYYNYTSGKLLNMFGFQIYTFINCPYFTKEGVKVPYTQAPAETDMKASFVFYVPRMFRAQGSTKMYYSEAATNPTAQESLVNFRHYYIVLPKKQEAIGAIYSWDGTTAQSKEQTAPAEKRWAQVRREAAAAKAAEAKEEGGQLSESEEEEAV</sequence>
<proteinExistence type="predicted"/>
<protein>
    <submittedName>
        <fullName evidence="2">Major capsid protein</fullName>
    </submittedName>
</protein>